<dbReference type="PANTHER" id="PTHR46903">
    <property type="entry name" value="C2H2-TYPE DOMAIN-CONTAINING PROTEIN"/>
    <property type="match status" value="1"/>
</dbReference>
<evidence type="ECO:0000313" key="2">
    <source>
        <dbReference type="Proteomes" id="UP000789390"/>
    </source>
</evidence>
<dbReference type="AlphaFoldDB" id="A0A8J2RB05"/>
<dbReference type="PANTHER" id="PTHR46903:SF1">
    <property type="entry name" value="CCHC-TYPE DOMAIN-CONTAINING PROTEIN"/>
    <property type="match status" value="1"/>
</dbReference>
<dbReference type="EMBL" id="CAKKLH010000015">
    <property type="protein sequence ID" value="CAH0099245.1"/>
    <property type="molecule type" value="Genomic_DNA"/>
</dbReference>
<gene>
    <name evidence="1" type="ORF">DGAL_LOCUS1359</name>
</gene>
<proteinExistence type="predicted"/>
<sequence length="190" mass="21606">MLIPSYFLGTTQLVLIAHHSSCHSYLITLIHDYIQQSDYNFLQSFQEFSQLSSLLLTIVSHLSFISRSCTYIYTSVHLVIVSSRSSFQLATASRWYGIMADNTQPKPDEEITLISDQIDTLTNTRGSRGAIQGLIPYLKDILLRTSRLQTEITTLEVDEEEAERQDTKHLTYITRAGESMAAAQDYLMSR</sequence>
<accession>A0A8J2RB05</accession>
<evidence type="ECO:0000313" key="1">
    <source>
        <dbReference type="EMBL" id="CAH0099245.1"/>
    </source>
</evidence>
<organism evidence="1 2">
    <name type="scientific">Daphnia galeata</name>
    <dbReference type="NCBI Taxonomy" id="27404"/>
    <lineage>
        <taxon>Eukaryota</taxon>
        <taxon>Metazoa</taxon>
        <taxon>Ecdysozoa</taxon>
        <taxon>Arthropoda</taxon>
        <taxon>Crustacea</taxon>
        <taxon>Branchiopoda</taxon>
        <taxon>Diplostraca</taxon>
        <taxon>Cladocera</taxon>
        <taxon>Anomopoda</taxon>
        <taxon>Daphniidae</taxon>
        <taxon>Daphnia</taxon>
    </lineage>
</organism>
<keyword evidence="2" id="KW-1185">Reference proteome</keyword>
<reference evidence="1" key="1">
    <citation type="submission" date="2021-11" db="EMBL/GenBank/DDBJ databases">
        <authorList>
            <person name="Schell T."/>
        </authorList>
    </citation>
    <scope>NUCLEOTIDE SEQUENCE</scope>
    <source>
        <strain evidence="1">M5</strain>
    </source>
</reference>
<comment type="caution">
    <text evidence="1">The sequence shown here is derived from an EMBL/GenBank/DDBJ whole genome shotgun (WGS) entry which is preliminary data.</text>
</comment>
<name>A0A8J2RB05_9CRUS</name>
<protein>
    <submittedName>
        <fullName evidence="1">Uncharacterized protein</fullName>
    </submittedName>
</protein>
<dbReference type="Proteomes" id="UP000789390">
    <property type="component" value="Unassembled WGS sequence"/>
</dbReference>